<proteinExistence type="predicted"/>
<organism evidence="1 2">
    <name type="scientific">Plakobranchus ocellatus</name>
    <dbReference type="NCBI Taxonomy" id="259542"/>
    <lineage>
        <taxon>Eukaryota</taxon>
        <taxon>Metazoa</taxon>
        <taxon>Spiralia</taxon>
        <taxon>Lophotrochozoa</taxon>
        <taxon>Mollusca</taxon>
        <taxon>Gastropoda</taxon>
        <taxon>Heterobranchia</taxon>
        <taxon>Euthyneura</taxon>
        <taxon>Panpulmonata</taxon>
        <taxon>Sacoglossa</taxon>
        <taxon>Placobranchoidea</taxon>
        <taxon>Plakobranchidae</taxon>
        <taxon>Plakobranchus</taxon>
    </lineage>
</organism>
<gene>
    <name evidence="1" type="ORF">PoB_000905000</name>
</gene>
<name>A0AAV3YIH2_9GAST</name>
<comment type="caution">
    <text evidence="1">The sequence shown here is derived from an EMBL/GenBank/DDBJ whole genome shotgun (WGS) entry which is preliminary data.</text>
</comment>
<evidence type="ECO:0000313" key="2">
    <source>
        <dbReference type="Proteomes" id="UP000735302"/>
    </source>
</evidence>
<keyword evidence="2" id="KW-1185">Reference proteome</keyword>
<dbReference type="Proteomes" id="UP000735302">
    <property type="component" value="Unassembled WGS sequence"/>
</dbReference>
<dbReference type="AlphaFoldDB" id="A0AAV3YIH2"/>
<sequence>MCRVHRVYFACRTDLASRGLDTHRLRSRFLRHSSAWPAGMTVLVRLEERNIGRARENWGWGWDVGIGATNARLRADATTSADILSADLDSECSATIAAVMEGRDLQLASIKRPYQWHYNHHSSLQFTHACVCVCARHYAQHCGTGTEVVTESSTKFRSAVNLNLKKKTCVGQDNEATSREASFLSWQS</sequence>
<protein>
    <submittedName>
        <fullName evidence="1">Uncharacterized protein</fullName>
    </submittedName>
</protein>
<reference evidence="1 2" key="1">
    <citation type="journal article" date="2021" name="Elife">
        <title>Chloroplast acquisition without the gene transfer in kleptoplastic sea slugs, Plakobranchus ocellatus.</title>
        <authorList>
            <person name="Maeda T."/>
            <person name="Takahashi S."/>
            <person name="Yoshida T."/>
            <person name="Shimamura S."/>
            <person name="Takaki Y."/>
            <person name="Nagai Y."/>
            <person name="Toyoda A."/>
            <person name="Suzuki Y."/>
            <person name="Arimoto A."/>
            <person name="Ishii H."/>
            <person name="Satoh N."/>
            <person name="Nishiyama T."/>
            <person name="Hasebe M."/>
            <person name="Maruyama T."/>
            <person name="Minagawa J."/>
            <person name="Obokata J."/>
            <person name="Shigenobu S."/>
        </authorList>
    </citation>
    <scope>NUCLEOTIDE SEQUENCE [LARGE SCALE GENOMIC DNA]</scope>
</reference>
<evidence type="ECO:0000313" key="1">
    <source>
        <dbReference type="EMBL" id="GFN82544.1"/>
    </source>
</evidence>
<accession>A0AAV3YIH2</accession>
<dbReference type="EMBL" id="BLXT01000992">
    <property type="protein sequence ID" value="GFN82544.1"/>
    <property type="molecule type" value="Genomic_DNA"/>
</dbReference>